<dbReference type="Proteomes" id="UP000262969">
    <property type="component" value="Unassembled WGS sequence"/>
</dbReference>
<feature type="transmembrane region" description="Helical" evidence="5">
    <location>
        <begin position="412"/>
        <end position="433"/>
    </location>
</feature>
<gene>
    <name evidence="7" type="ORF">DHW61_11730</name>
</gene>
<feature type="domain" description="ABC-2 type transporter transmembrane" evidence="6">
    <location>
        <begin position="46"/>
        <end position="430"/>
    </location>
</feature>
<feature type="transmembrane region" description="Helical" evidence="5">
    <location>
        <begin position="354"/>
        <end position="373"/>
    </location>
</feature>
<dbReference type="GO" id="GO:0140359">
    <property type="term" value="F:ABC-type transporter activity"/>
    <property type="evidence" value="ECO:0007669"/>
    <property type="project" value="InterPro"/>
</dbReference>
<reference evidence="7 8" key="1">
    <citation type="journal article" date="2018" name="Nat. Biotechnol.">
        <title>A standardized bacterial taxonomy based on genome phylogeny substantially revises the tree of life.</title>
        <authorList>
            <person name="Parks D.H."/>
            <person name="Chuvochina M."/>
            <person name="Waite D.W."/>
            <person name="Rinke C."/>
            <person name="Skarshewski A."/>
            <person name="Chaumeil P.A."/>
            <person name="Hugenholtz P."/>
        </authorList>
    </citation>
    <scope>NUCLEOTIDE SEQUENCE [LARGE SCALE GENOMIC DNA]</scope>
    <source>
        <strain evidence="7">UBA11728</strain>
    </source>
</reference>
<dbReference type="Pfam" id="PF12698">
    <property type="entry name" value="ABC2_membrane_3"/>
    <property type="match status" value="1"/>
</dbReference>
<evidence type="ECO:0000313" key="8">
    <source>
        <dbReference type="Proteomes" id="UP000262969"/>
    </source>
</evidence>
<evidence type="ECO:0000256" key="1">
    <source>
        <dbReference type="ARBA" id="ARBA00004141"/>
    </source>
</evidence>
<evidence type="ECO:0000256" key="5">
    <source>
        <dbReference type="SAM" id="Phobius"/>
    </source>
</evidence>
<sequence>MMNEMQQNKNSNLGTNFRGWNSVYSFTFRQATKGVGFKVVTALVALLIIAGLILVNVLVAKPKNEDEVKPSNITSVYVLDQSGIATANYDSLMKQFSPLIFGNTKFIIMETGERTEAIQSASNDSATSIAVNITKNEDGYLIEGLIPESSAITESDSTKLLESMKQCFETNKLMQAGLSVTQLTTALKPMNPVITEVGEDNNPATFIIKMIAPMVFGLLLYFMLLLHGQTISKEVSTEKTSKLMETLLTSIHPYAMITGKVLAISSIAILQFLTWVISVFIGLYGGTAVAHAIYPEYENSVITIINFLKDNVGESAFSLPAVIIAILVFCVGFLFYCVLAGLAGCMVTRPEDAASTQGVFVFPILISWLVCYFSAAAGNEGVLRIARYIPFTAPFCVPVDLITGTIGIAQGIVAFLLLAIFSVLVIMMAARIYRGLVLYNGQKLNLKTMFQVLKAKQ</sequence>
<evidence type="ECO:0000259" key="6">
    <source>
        <dbReference type="Pfam" id="PF12698"/>
    </source>
</evidence>
<feature type="transmembrane region" description="Helical" evidence="5">
    <location>
        <begin position="275"/>
        <end position="294"/>
    </location>
</feature>
<comment type="caution">
    <text evidence="7">The sequence shown here is derived from an EMBL/GenBank/DDBJ whole genome shotgun (WGS) entry which is preliminary data.</text>
</comment>
<keyword evidence="4 5" id="KW-0472">Membrane</keyword>
<feature type="transmembrane region" description="Helical" evidence="5">
    <location>
        <begin position="247"/>
        <end position="269"/>
    </location>
</feature>
<evidence type="ECO:0000256" key="3">
    <source>
        <dbReference type="ARBA" id="ARBA00022989"/>
    </source>
</evidence>
<evidence type="ECO:0000256" key="4">
    <source>
        <dbReference type="ARBA" id="ARBA00023136"/>
    </source>
</evidence>
<proteinExistence type="predicted"/>
<evidence type="ECO:0000256" key="2">
    <source>
        <dbReference type="ARBA" id="ARBA00022692"/>
    </source>
</evidence>
<dbReference type="AlphaFoldDB" id="A0A3D2X8J7"/>
<name>A0A3D2X8J7_9FIRM</name>
<keyword evidence="2 5" id="KW-0812">Transmembrane</keyword>
<feature type="transmembrane region" description="Helical" evidence="5">
    <location>
        <begin position="39"/>
        <end position="60"/>
    </location>
</feature>
<accession>A0A3D2X8J7</accession>
<dbReference type="EMBL" id="DPVV01000391">
    <property type="protein sequence ID" value="HCL03057.1"/>
    <property type="molecule type" value="Genomic_DNA"/>
</dbReference>
<dbReference type="InterPro" id="IPR013525">
    <property type="entry name" value="ABC2_TM"/>
</dbReference>
<protein>
    <submittedName>
        <fullName evidence="7">ABC transporter permease</fullName>
    </submittedName>
</protein>
<comment type="subcellular location">
    <subcellularLocation>
        <location evidence="1">Membrane</location>
        <topology evidence="1">Multi-pass membrane protein</topology>
    </subcellularLocation>
</comment>
<evidence type="ECO:0000313" key="7">
    <source>
        <dbReference type="EMBL" id="HCL03057.1"/>
    </source>
</evidence>
<dbReference type="PANTHER" id="PTHR43471:SF3">
    <property type="entry name" value="ABC TRANSPORTER PERMEASE PROTEIN NATB"/>
    <property type="match status" value="1"/>
</dbReference>
<feature type="transmembrane region" description="Helical" evidence="5">
    <location>
        <begin position="206"/>
        <end position="226"/>
    </location>
</feature>
<dbReference type="PANTHER" id="PTHR43471">
    <property type="entry name" value="ABC TRANSPORTER PERMEASE"/>
    <property type="match status" value="1"/>
</dbReference>
<dbReference type="GO" id="GO:0016020">
    <property type="term" value="C:membrane"/>
    <property type="evidence" value="ECO:0007669"/>
    <property type="project" value="UniProtKB-SubCell"/>
</dbReference>
<organism evidence="7 8">
    <name type="scientific">Lachnoclostridium phytofermentans</name>
    <dbReference type="NCBI Taxonomy" id="66219"/>
    <lineage>
        <taxon>Bacteria</taxon>
        <taxon>Bacillati</taxon>
        <taxon>Bacillota</taxon>
        <taxon>Clostridia</taxon>
        <taxon>Lachnospirales</taxon>
        <taxon>Lachnospiraceae</taxon>
    </lineage>
</organism>
<keyword evidence="3 5" id="KW-1133">Transmembrane helix</keyword>
<feature type="transmembrane region" description="Helical" evidence="5">
    <location>
        <begin position="385"/>
        <end position="406"/>
    </location>
</feature>
<feature type="transmembrane region" description="Helical" evidence="5">
    <location>
        <begin position="315"/>
        <end position="342"/>
    </location>
</feature>